<dbReference type="OrthoDB" id="8602450at2"/>
<name>A0A345Y3X1_9NEIS</name>
<dbReference type="EMBL" id="CP031337">
    <property type="protein sequence ID" value="AXK38623.1"/>
    <property type="molecule type" value="Genomic_DNA"/>
</dbReference>
<evidence type="ECO:0000313" key="2">
    <source>
        <dbReference type="Proteomes" id="UP000254537"/>
    </source>
</evidence>
<accession>A0A345Y3X1</accession>
<sequence>MYEVNRSVALLRPKAPFIDWLESLPGDVDGLPSLDELRGDCNALLIPAADDYASAEDFVRVHYRALFAAELADWCDDEALWPAPLTQPLFTEWFEVEIHSVLTDLVDAALEREPFIPLDMGEPRGG</sequence>
<reference evidence="1 2" key="1">
    <citation type="submission" date="2018-07" db="EMBL/GenBank/DDBJ databases">
        <title>Crenobacter cavernae sp. nov., isolated from a karst cave.</title>
        <authorList>
            <person name="Zhu H."/>
        </authorList>
    </citation>
    <scope>NUCLEOTIDE SEQUENCE [LARGE SCALE GENOMIC DNA]</scope>
    <source>
        <strain evidence="1 2">K1W11S-77</strain>
    </source>
</reference>
<evidence type="ECO:0000313" key="1">
    <source>
        <dbReference type="EMBL" id="AXK38623.1"/>
    </source>
</evidence>
<protein>
    <submittedName>
        <fullName evidence="1">VacJ</fullName>
    </submittedName>
</protein>
<dbReference type="AlphaFoldDB" id="A0A345Y3X1"/>
<dbReference type="Proteomes" id="UP000254537">
    <property type="component" value="Chromosome"/>
</dbReference>
<dbReference type="RefSeq" id="WP_115432558.1">
    <property type="nucleotide sequence ID" value="NZ_CP031337.1"/>
</dbReference>
<dbReference type="KEGG" id="ccah:DWG20_03815"/>
<proteinExistence type="predicted"/>
<gene>
    <name evidence="1" type="ORF">DWG20_03815</name>
</gene>
<organism evidence="1 2">
    <name type="scientific">Crenobacter cavernae</name>
    <dbReference type="NCBI Taxonomy" id="2290923"/>
    <lineage>
        <taxon>Bacteria</taxon>
        <taxon>Pseudomonadati</taxon>
        <taxon>Pseudomonadota</taxon>
        <taxon>Betaproteobacteria</taxon>
        <taxon>Neisseriales</taxon>
        <taxon>Neisseriaceae</taxon>
        <taxon>Crenobacter</taxon>
    </lineage>
</organism>